<evidence type="ECO:0000256" key="2">
    <source>
        <dbReference type="ARBA" id="ARBA00007543"/>
    </source>
</evidence>
<dbReference type="AlphaFoldDB" id="A0A073K4I4"/>
<evidence type="ECO:0000256" key="4">
    <source>
        <dbReference type="ARBA" id="ARBA00022692"/>
    </source>
</evidence>
<accession>A0A073K4I4</accession>
<evidence type="ECO:0000313" key="9">
    <source>
        <dbReference type="Proteomes" id="UP000027822"/>
    </source>
</evidence>
<feature type="transmembrane region" description="Helical" evidence="7">
    <location>
        <begin position="265"/>
        <end position="286"/>
    </location>
</feature>
<feature type="transmembrane region" description="Helical" evidence="7">
    <location>
        <begin position="161"/>
        <end position="183"/>
    </location>
</feature>
<keyword evidence="5 7" id="KW-1133">Transmembrane helix</keyword>
<sequence length="341" mass="38173">MHEASIAILILWALVFVYSILGSIDFGAGFWGMAFAKHPTLASKLANRYLSPTWEVTNTFLVFVVVAFLGFFPKATFTLATVMFVPVTLILVLVAIRSTFMVFAYSLPKYERTMRIISGITGLLVPALLITVLPVTEGGFISIENGEETLLYGKLLSSPVIYWYMLFGLTSELFLSALFLADFAREQKSEDTYRLYRKCAILLGPATLVTAIVALAVMNPESSWLLEGLLKQFPWFAISLLCFVIGYSSLWWTNKKHGGLGWPRVAVLAVVAQYGFASYAYGAAHLPYIIYPDVTVYTSFTTTETFYALLILYAVGIAILLPGFIFFWNLFLKDRTFLKEK</sequence>
<feature type="transmembrane region" description="Helical" evidence="7">
    <location>
        <begin position="56"/>
        <end position="73"/>
    </location>
</feature>
<feature type="transmembrane region" description="Helical" evidence="7">
    <location>
        <begin position="6"/>
        <end position="35"/>
    </location>
</feature>
<name>A0A073K4I4_9BACI</name>
<dbReference type="Pfam" id="PF02322">
    <property type="entry name" value="Cyt_bd_oxida_II"/>
    <property type="match status" value="1"/>
</dbReference>
<evidence type="ECO:0000313" key="8">
    <source>
        <dbReference type="EMBL" id="KEK21377.1"/>
    </source>
</evidence>
<feature type="transmembrane region" description="Helical" evidence="7">
    <location>
        <begin position="195"/>
        <end position="218"/>
    </location>
</feature>
<evidence type="ECO:0000256" key="3">
    <source>
        <dbReference type="ARBA" id="ARBA00022475"/>
    </source>
</evidence>
<feature type="transmembrane region" description="Helical" evidence="7">
    <location>
        <begin position="233"/>
        <end position="253"/>
    </location>
</feature>
<evidence type="ECO:0000256" key="6">
    <source>
        <dbReference type="ARBA" id="ARBA00023136"/>
    </source>
</evidence>
<dbReference type="InterPro" id="IPR003317">
    <property type="entry name" value="Cyt-d_oxidase_su2"/>
</dbReference>
<evidence type="ECO:0000256" key="5">
    <source>
        <dbReference type="ARBA" id="ARBA00022989"/>
    </source>
</evidence>
<feature type="transmembrane region" description="Helical" evidence="7">
    <location>
        <begin position="306"/>
        <end position="331"/>
    </location>
</feature>
<proteinExistence type="inferred from homology"/>
<reference evidence="8 9" key="1">
    <citation type="submission" date="2014-06" db="EMBL/GenBank/DDBJ databases">
        <title>Draft genome sequence of Bacillus manliponensis JCM 15802 (MCCC 1A00708).</title>
        <authorList>
            <person name="Lai Q."/>
            <person name="Liu Y."/>
            <person name="Shao Z."/>
        </authorList>
    </citation>
    <scope>NUCLEOTIDE SEQUENCE [LARGE SCALE GENOMIC DNA]</scope>
    <source>
        <strain evidence="8 9">JCM 15802</strain>
    </source>
</reference>
<gene>
    <name evidence="8" type="ORF">BAMA_01010</name>
</gene>
<dbReference type="GO" id="GO:0005886">
    <property type="term" value="C:plasma membrane"/>
    <property type="evidence" value="ECO:0007669"/>
    <property type="project" value="UniProtKB-SubCell"/>
</dbReference>
<keyword evidence="4 7" id="KW-0812">Transmembrane</keyword>
<dbReference type="OrthoDB" id="2416742at2"/>
<keyword evidence="6 7" id="KW-0472">Membrane</keyword>
<organism evidence="8 9">
    <name type="scientific">Bacillus manliponensis</name>
    <dbReference type="NCBI Taxonomy" id="574376"/>
    <lineage>
        <taxon>Bacteria</taxon>
        <taxon>Bacillati</taxon>
        <taxon>Bacillota</taxon>
        <taxon>Bacilli</taxon>
        <taxon>Bacillales</taxon>
        <taxon>Bacillaceae</taxon>
        <taxon>Bacillus</taxon>
        <taxon>Bacillus cereus group</taxon>
    </lineage>
</organism>
<feature type="transmembrane region" description="Helical" evidence="7">
    <location>
        <begin position="79"/>
        <end position="104"/>
    </location>
</feature>
<dbReference type="RefSeq" id="WP_034635209.1">
    <property type="nucleotide sequence ID" value="NZ_CBCSJC010000002.1"/>
</dbReference>
<keyword evidence="9" id="KW-1185">Reference proteome</keyword>
<evidence type="ECO:0000256" key="1">
    <source>
        <dbReference type="ARBA" id="ARBA00004651"/>
    </source>
</evidence>
<comment type="similarity">
    <text evidence="2">Belongs to the cytochrome ubiquinol oxidase subunit 2 family.</text>
</comment>
<dbReference type="STRING" id="574376.BAMA_01010"/>
<feature type="transmembrane region" description="Helical" evidence="7">
    <location>
        <begin position="116"/>
        <end position="141"/>
    </location>
</feature>
<protein>
    <submittedName>
        <fullName evidence="8">Membrane protein</fullName>
    </submittedName>
</protein>
<dbReference type="Proteomes" id="UP000027822">
    <property type="component" value="Unassembled WGS sequence"/>
</dbReference>
<dbReference type="EMBL" id="JOTN01000001">
    <property type="protein sequence ID" value="KEK21377.1"/>
    <property type="molecule type" value="Genomic_DNA"/>
</dbReference>
<comment type="caution">
    <text evidence="8">The sequence shown here is derived from an EMBL/GenBank/DDBJ whole genome shotgun (WGS) entry which is preliminary data.</text>
</comment>
<keyword evidence="3" id="KW-1003">Cell membrane</keyword>
<comment type="subcellular location">
    <subcellularLocation>
        <location evidence="1">Cell membrane</location>
        <topology evidence="1">Multi-pass membrane protein</topology>
    </subcellularLocation>
</comment>
<dbReference type="eggNOG" id="COG1294">
    <property type="taxonomic scope" value="Bacteria"/>
</dbReference>
<evidence type="ECO:0000256" key="7">
    <source>
        <dbReference type="SAM" id="Phobius"/>
    </source>
</evidence>